<dbReference type="AlphaFoldDB" id="A0AAT9LF90"/>
<protein>
    <submittedName>
        <fullName evidence="2">Amidohydrolase</fullName>
    </submittedName>
</protein>
<dbReference type="CDD" id="cd05673">
    <property type="entry name" value="M20_Acy1L2_AbgB"/>
    <property type="match status" value="1"/>
</dbReference>
<dbReference type="GO" id="GO:0016805">
    <property type="term" value="F:dipeptidase activity"/>
    <property type="evidence" value="ECO:0007669"/>
    <property type="project" value="TreeGrafter"/>
</dbReference>
<dbReference type="InterPro" id="IPR011650">
    <property type="entry name" value="Peptidase_M20_dimer"/>
</dbReference>
<evidence type="ECO:0000313" key="2">
    <source>
        <dbReference type="EMBL" id="QUL99718.1"/>
    </source>
</evidence>
<evidence type="ECO:0000259" key="1">
    <source>
        <dbReference type="Pfam" id="PF07687"/>
    </source>
</evidence>
<dbReference type="KEGG" id="fcz:IMF26_10490"/>
<dbReference type="PANTHER" id="PTHR30575">
    <property type="entry name" value="PEPTIDASE M20"/>
    <property type="match status" value="1"/>
</dbReference>
<dbReference type="Pfam" id="PF07687">
    <property type="entry name" value="M20_dimer"/>
    <property type="match status" value="1"/>
</dbReference>
<dbReference type="NCBIfam" id="TIGR01891">
    <property type="entry name" value="amidohydrolases"/>
    <property type="match status" value="1"/>
</dbReference>
<reference evidence="2" key="2">
    <citation type="journal article" date="2023" name="Biology">
        <title>Prokaryotic Life Associated with Coal-Fire Gas Vents Revealed by Metagenomics.</title>
        <authorList>
            <person name="Kadnikov V.V."/>
            <person name="Mardanov A.V."/>
            <person name="Beletsky A.V."/>
            <person name="Karnachuk O.V."/>
            <person name="Ravin N.V."/>
        </authorList>
    </citation>
    <scope>NUCLEOTIDE SEQUENCE</scope>
    <source>
        <strain evidence="2">Bu02</strain>
    </source>
</reference>
<dbReference type="InterPro" id="IPR017145">
    <property type="entry name" value="Aminobenzoyl-glu_utiliz_pB"/>
</dbReference>
<feature type="domain" description="Peptidase M20 dimerisation" evidence="1">
    <location>
        <begin position="187"/>
        <end position="271"/>
    </location>
</feature>
<dbReference type="EMBL" id="CP062796">
    <property type="protein sequence ID" value="QUL99718.1"/>
    <property type="molecule type" value="Genomic_DNA"/>
</dbReference>
<proteinExistence type="predicted"/>
<dbReference type="InterPro" id="IPR036264">
    <property type="entry name" value="Bact_exopeptidase_dim_dom"/>
</dbReference>
<dbReference type="SUPFAM" id="SSF55031">
    <property type="entry name" value="Bacterial exopeptidase dimerisation domain"/>
    <property type="match status" value="1"/>
</dbReference>
<reference evidence="2" key="1">
    <citation type="submission" date="2020-10" db="EMBL/GenBank/DDBJ databases">
        <authorList>
            <person name="Kadnikov V."/>
            <person name="Beletsky A.V."/>
            <person name="Mardanov A.V."/>
            <person name="Karnachuk O.V."/>
            <person name="Ravin N.V."/>
        </authorList>
    </citation>
    <scope>NUCLEOTIDE SEQUENCE</scope>
    <source>
        <strain evidence="2">Bu02</strain>
    </source>
</reference>
<dbReference type="FunFam" id="3.30.70.360:FF:000004">
    <property type="entry name" value="Peptidase M20 domain-containing protein 2"/>
    <property type="match status" value="1"/>
</dbReference>
<dbReference type="PIRSF" id="PIRSF037227">
    <property type="entry name" value="Aminobenzoyl-glu_utiliz_pB"/>
    <property type="match status" value="1"/>
</dbReference>
<dbReference type="InterPro" id="IPR052030">
    <property type="entry name" value="Peptidase_M20/M20A_hydrolases"/>
</dbReference>
<dbReference type="InterPro" id="IPR017439">
    <property type="entry name" value="Amidohydrolase"/>
</dbReference>
<dbReference type="PANTHER" id="PTHR30575:SF0">
    <property type="entry name" value="XAA-ARG DIPEPTIDASE"/>
    <property type="match status" value="1"/>
</dbReference>
<dbReference type="InterPro" id="IPR002933">
    <property type="entry name" value="Peptidase_M20"/>
</dbReference>
<dbReference type="Gene3D" id="3.40.630.10">
    <property type="entry name" value="Zn peptidases"/>
    <property type="match status" value="1"/>
</dbReference>
<gene>
    <name evidence="2" type="ORF">IMF26_10490</name>
</gene>
<dbReference type="GO" id="GO:0005737">
    <property type="term" value="C:cytoplasm"/>
    <property type="evidence" value="ECO:0007669"/>
    <property type="project" value="TreeGrafter"/>
</dbReference>
<organism evidence="2">
    <name type="scientific">Candidatus Fermentithermobacillus carboniphilus</name>
    <dbReference type="NCBI Taxonomy" id="3085328"/>
    <lineage>
        <taxon>Bacteria</taxon>
        <taxon>Bacillati</taxon>
        <taxon>Bacillota</taxon>
        <taxon>Candidatus Fermentithermobacillia</taxon>
        <taxon>Candidatus Fermentithermobacillales</taxon>
        <taxon>Candidatus Fermentithermobacillaceae</taxon>
        <taxon>Candidatus Fermentithermobacillus</taxon>
    </lineage>
</organism>
<dbReference type="Gene3D" id="3.30.70.360">
    <property type="match status" value="1"/>
</dbReference>
<dbReference type="Pfam" id="PF01546">
    <property type="entry name" value="Peptidase_M20"/>
    <property type="match status" value="1"/>
</dbReference>
<name>A0AAT9LF90_9FIRM</name>
<dbReference type="GO" id="GO:0046657">
    <property type="term" value="P:folic acid catabolic process"/>
    <property type="evidence" value="ECO:0007669"/>
    <property type="project" value="TreeGrafter"/>
</dbReference>
<dbReference type="SUPFAM" id="SSF53187">
    <property type="entry name" value="Zn-dependent exopeptidases"/>
    <property type="match status" value="1"/>
</dbReference>
<dbReference type="GO" id="GO:0071713">
    <property type="term" value="F:para-aminobenzoyl-glutamate hydrolase activity"/>
    <property type="evidence" value="ECO:0007669"/>
    <property type="project" value="TreeGrafter"/>
</dbReference>
<accession>A0AAT9LF90</accession>
<sequence length="472" mass="51551">MVKAQNALAYIEQKKDLIVEVSDKIWRFAEVGLHEYRSAECLAKALEEEGFSVERNVAGMPTAFVATWGSGSPVIGFLGEYDALPGLSQKVSTTREELVPGGAGHGCGHNLLGAGVFGAVIGLKEELSSRNLSGTIKYFGCPAEENFSGKAFMARDGLFDDCDACLTWHPGSVNRVWTGSSLANNAMNVHFYGLSAHAAGDPYNGRSALDALLLMNMGVEFLREHMPPKARIHYVITDGGRQPNVVPAKASAWYLVRAPRREEVDDLYRRVLNCAYGAAQMTETRCEVELIKAIWNVLPNPVLEDVLEEAMKRVGPPEFGQEEYEFAREILKTIPENQRLALLRESQVPEEEWGKVLNDTVLPRPGNVEDVKGSTDVGDVSWCCPTAQFRTACIALGTPGHSWQYVAQAGMGIGHAGMLTAAKVLAEAGFDLMTNPKILSKAKAEFTRLTGGKKYKCAMPESHKPAFNQLKV</sequence>